<gene>
    <name evidence="1" type="ORF">QCA50_017514</name>
</gene>
<dbReference type="EMBL" id="JASBNA010000059">
    <property type="protein sequence ID" value="KAK7679460.1"/>
    <property type="molecule type" value="Genomic_DNA"/>
</dbReference>
<comment type="caution">
    <text evidence="1">The sequence shown here is derived from an EMBL/GenBank/DDBJ whole genome shotgun (WGS) entry which is preliminary data.</text>
</comment>
<accession>A0AAW0FKB8</accession>
<dbReference type="Proteomes" id="UP001385951">
    <property type="component" value="Unassembled WGS sequence"/>
</dbReference>
<protein>
    <submittedName>
        <fullName evidence="1">Uncharacterized protein</fullName>
    </submittedName>
</protein>
<keyword evidence="2" id="KW-1185">Reference proteome</keyword>
<organism evidence="1 2">
    <name type="scientific">Cerrena zonata</name>
    <dbReference type="NCBI Taxonomy" id="2478898"/>
    <lineage>
        <taxon>Eukaryota</taxon>
        <taxon>Fungi</taxon>
        <taxon>Dikarya</taxon>
        <taxon>Basidiomycota</taxon>
        <taxon>Agaricomycotina</taxon>
        <taxon>Agaricomycetes</taxon>
        <taxon>Polyporales</taxon>
        <taxon>Cerrenaceae</taxon>
        <taxon>Cerrena</taxon>
    </lineage>
</organism>
<reference evidence="1 2" key="1">
    <citation type="submission" date="2022-09" db="EMBL/GenBank/DDBJ databases">
        <authorList>
            <person name="Palmer J.M."/>
        </authorList>
    </citation>
    <scope>NUCLEOTIDE SEQUENCE [LARGE SCALE GENOMIC DNA]</scope>
    <source>
        <strain evidence="1 2">DSM 7382</strain>
    </source>
</reference>
<proteinExistence type="predicted"/>
<evidence type="ECO:0000313" key="1">
    <source>
        <dbReference type="EMBL" id="KAK7679460.1"/>
    </source>
</evidence>
<dbReference type="AlphaFoldDB" id="A0AAW0FKB8"/>
<evidence type="ECO:0000313" key="2">
    <source>
        <dbReference type="Proteomes" id="UP001385951"/>
    </source>
</evidence>
<name>A0AAW0FKB8_9APHY</name>
<sequence length="193" mass="21887">MDILLYCGFFFAATDDDAHIQVQVTCTIHRSAFSLTREHPPVPHRSHSLSLIIIIHSHTHTIPPHVKKKSHPCCFFKSDSSLSIHSLHFFRLTLCLPSLTQFVFVASPAFLPTPRPSPPSELLPQFAPLYLHPLSCALTYALFTTLAYPISSHTPSHHIIDNHHIHLHVNLLPLVYIHHIIIIQSMHCIHHSI</sequence>